<evidence type="ECO:0000313" key="10">
    <source>
        <dbReference type="EMBL" id="KAJ8540461.1"/>
    </source>
</evidence>
<comment type="caution">
    <text evidence="10">The sequence shown here is derived from an EMBL/GenBank/DDBJ whole genome shotgun (WGS) entry which is preliminary data.</text>
</comment>
<keyword evidence="7 8" id="KW-0472">Membrane</keyword>
<dbReference type="AlphaFoldDB" id="A0A9Q1R5B1"/>
<dbReference type="EMBL" id="JAJAGQ010000016">
    <property type="protein sequence ID" value="KAJ8540461.1"/>
    <property type="molecule type" value="Genomic_DNA"/>
</dbReference>
<dbReference type="Proteomes" id="UP001152561">
    <property type="component" value="Unassembled WGS sequence"/>
</dbReference>
<keyword evidence="6" id="KW-1133">Transmembrane helix</keyword>
<evidence type="ECO:0000256" key="3">
    <source>
        <dbReference type="ARBA" id="ARBA00022448"/>
    </source>
</evidence>
<dbReference type="InterPro" id="IPR018108">
    <property type="entry name" value="MCP_transmembrane"/>
</dbReference>
<organism evidence="10 11">
    <name type="scientific">Anisodus acutangulus</name>
    <dbReference type="NCBI Taxonomy" id="402998"/>
    <lineage>
        <taxon>Eukaryota</taxon>
        <taxon>Viridiplantae</taxon>
        <taxon>Streptophyta</taxon>
        <taxon>Embryophyta</taxon>
        <taxon>Tracheophyta</taxon>
        <taxon>Spermatophyta</taxon>
        <taxon>Magnoliopsida</taxon>
        <taxon>eudicotyledons</taxon>
        <taxon>Gunneridae</taxon>
        <taxon>Pentapetalae</taxon>
        <taxon>asterids</taxon>
        <taxon>lamiids</taxon>
        <taxon>Solanales</taxon>
        <taxon>Solanaceae</taxon>
        <taxon>Solanoideae</taxon>
        <taxon>Hyoscyameae</taxon>
        <taxon>Anisodus</taxon>
    </lineage>
</organism>
<evidence type="ECO:0000256" key="4">
    <source>
        <dbReference type="ARBA" id="ARBA00022692"/>
    </source>
</evidence>
<protein>
    <submittedName>
        <fullName evidence="10">Uncharacterized protein</fullName>
    </submittedName>
</protein>
<dbReference type="SUPFAM" id="SSF103506">
    <property type="entry name" value="Mitochondrial carrier"/>
    <property type="match status" value="1"/>
</dbReference>
<evidence type="ECO:0000256" key="8">
    <source>
        <dbReference type="PROSITE-ProRule" id="PRU00282"/>
    </source>
</evidence>
<evidence type="ECO:0000256" key="9">
    <source>
        <dbReference type="RuleBase" id="RU000488"/>
    </source>
</evidence>
<dbReference type="GO" id="GO:0016020">
    <property type="term" value="C:membrane"/>
    <property type="evidence" value="ECO:0007669"/>
    <property type="project" value="UniProtKB-SubCell"/>
</dbReference>
<gene>
    <name evidence="10" type="ORF">K7X08_030380</name>
</gene>
<dbReference type="Pfam" id="PF00153">
    <property type="entry name" value="Mito_carr"/>
    <property type="match status" value="1"/>
</dbReference>
<evidence type="ECO:0000256" key="6">
    <source>
        <dbReference type="ARBA" id="ARBA00022989"/>
    </source>
</evidence>
<dbReference type="PROSITE" id="PS50920">
    <property type="entry name" value="SOLCAR"/>
    <property type="match status" value="1"/>
</dbReference>
<evidence type="ECO:0000256" key="1">
    <source>
        <dbReference type="ARBA" id="ARBA00004141"/>
    </source>
</evidence>
<evidence type="ECO:0000313" key="11">
    <source>
        <dbReference type="Proteomes" id="UP001152561"/>
    </source>
</evidence>
<sequence length="178" mass="20417">MLLFRGDQSVMVDYAALMRFLHVISNRYVKLRSNFHLTQWNYCKLSSTIHTRKDKDSHTKLVASQDEISAVVEPPPYGTSHTATPVSFRFKKSTVKLEFRVSGMVFSRHYSWYVRTYSGTLDAMMKIIHYEGFHGFYKGLGTKIVQSVLAAAVLFMVKEELVRGARWLLTGIAVNSIR</sequence>
<comment type="similarity">
    <text evidence="2 9">Belongs to the mitochondrial carrier (TC 2.A.29) family.</text>
</comment>
<evidence type="ECO:0000256" key="7">
    <source>
        <dbReference type="ARBA" id="ARBA00023136"/>
    </source>
</evidence>
<evidence type="ECO:0000256" key="2">
    <source>
        <dbReference type="ARBA" id="ARBA00006375"/>
    </source>
</evidence>
<keyword evidence="11" id="KW-1185">Reference proteome</keyword>
<dbReference type="GO" id="GO:0055085">
    <property type="term" value="P:transmembrane transport"/>
    <property type="evidence" value="ECO:0007669"/>
    <property type="project" value="InterPro"/>
</dbReference>
<dbReference type="PANTHER" id="PTHR45683">
    <property type="entry name" value="MITOCHONDRIAL NICOTINAMIDE ADENINE DINUCLEOTIDE TRANSPORTER 1-RELATED-RELATED"/>
    <property type="match status" value="1"/>
</dbReference>
<keyword evidence="5" id="KW-0677">Repeat</keyword>
<comment type="subcellular location">
    <subcellularLocation>
        <location evidence="1">Membrane</location>
        <topology evidence="1">Multi-pass membrane protein</topology>
    </subcellularLocation>
</comment>
<reference evidence="11" key="1">
    <citation type="journal article" date="2023" name="Proc. Natl. Acad. Sci. U.S.A.">
        <title>Genomic and structural basis for evolution of tropane alkaloid biosynthesis.</title>
        <authorList>
            <person name="Wanga Y.-J."/>
            <person name="Taina T."/>
            <person name="Yua J.-Y."/>
            <person name="Lia J."/>
            <person name="Xua B."/>
            <person name="Chenc J."/>
            <person name="D'Auriad J.C."/>
            <person name="Huanga J.-P."/>
            <person name="Huanga S.-X."/>
        </authorList>
    </citation>
    <scope>NUCLEOTIDE SEQUENCE [LARGE SCALE GENOMIC DNA]</scope>
    <source>
        <strain evidence="11">cv. KIB-2019</strain>
    </source>
</reference>
<keyword evidence="3 9" id="KW-0813">Transport</keyword>
<dbReference type="OrthoDB" id="2019556at2759"/>
<evidence type="ECO:0000256" key="5">
    <source>
        <dbReference type="ARBA" id="ARBA00022737"/>
    </source>
</evidence>
<accession>A0A9Q1R5B1</accession>
<dbReference type="Gene3D" id="1.50.40.10">
    <property type="entry name" value="Mitochondrial carrier domain"/>
    <property type="match status" value="1"/>
</dbReference>
<proteinExistence type="inferred from homology"/>
<dbReference type="InterPro" id="IPR044712">
    <property type="entry name" value="SLC25A32-like"/>
</dbReference>
<keyword evidence="4 8" id="KW-0812">Transmembrane</keyword>
<name>A0A9Q1R5B1_9SOLA</name>
<feature type="repeat" description="Solcar" evidence="8">
    <location>
        <begin position="69"/>
        <end position="164"/>
    </location>
</feature>
<dbReference type="GO" id="GO:0006862">
    <property type="term" value="P:nucleotide transport"/>
    <property type="evidence" value="ECO:0007669"/>
    <property type="project" value="InterPro"/>
</dbReference>
<dbReference type="InterPro" id="IPR023395">
    <property type="entry name" value="MCP_dom_sf"/>
</dbReference>